<dbReference type="EMBL" id="CP034593">
    <property type="protein sequence ID" value="AZQ77262.1"/>
    <property type="molecule type" value="Genomic_DNA"/>
</dbReference>
<sequence length="203" mass="22662">MNKRPRRPAQIDPEQVEYLTGEPDPAHSSEIAHASAQALIPTDSRQSIDDDVRARILELIHEEGIDLIAESWVRSPSDTLGGVLWRGYLLKEWIRREPSDVEQRFAAGSAMLAEAGKGAPPWTPDEIKNRWDVVFEGKGSEGFQELLRDSAYFAQFLGDLDPVWIASDNHELATEVTRRNNALHETAKEMSVGSVAFGEGRLD</sequence>
<accession>A0A3Q9G4M9</accession>
<dbReference type="RefSeq" id="WP_126704066.1">
    <property type="nucleotide sequence ID" value="NZ_CP034593.1"/>
</dbReference>
<evidence type="ECO:0000313" key="3">
    <source>
        <dbReference type="Proteomes" id="UP000280344"/>
    </source>
</evidence>
<protein>
    <submittedName>
        <fullName evidence="2">Uncharacterized protein</fullName>
    </submittedName>
</protein>
<evidence type="ECO:0000256" key="1">
    <source>
        <dbReference type="SAM" id="MobiDB-lite"/>
    </source>
</evidence>
<name>A0A3Q9G4M9_9ACTO</name>
<dbReference type="Proteomes" id="UP000280344">
    <property type="component" value="Chromosome"/>
</dbReference>
<reference evidence="2 3" key="1">
    <citation type="submission" date="2018-12" db="EMBL/GenBank/DDBJ databases">
        <title>Complete genome sequence of Flaviflexus sp. H23T48.</title>
        <authorList>
            <person name="Bae J.-W."/>
            <person name="Lee J.-Y."/>
        </authorList>
    </citation>
    <scope>NUCLEOTIDE SEQUENCE [LARGE SCALE GENOMIC DNA]</scope>
    <source>
        <strain evidence="2 3">H23T48</strain>
    </source>
</reference>
<gene>
    <name evidence="2" type="ORF">EJ997_07875</name>
</gene>
<feature type="region of interest" description="Disordered" evidence="1">
    <location>
        <begin position="1"/>
        <end position="28"/>
    </location>
</feature>
<organism evidence="2 3">
    <name type="scientific">Flaviflexus ciconiae</name>
    <dbReference type="NCBI Taxonomy" id="2496867"/>
    <lineage>
        <taxon>Bacteria</taxon>
        <taxon>Bacillati</taxon>
        <taxon>Actinomycetota</taxon>
        <taxon>Actinomycetes</taxon>
        <taxon>Actinomycetales</taxon>
        <taxon>Actinomycetaceae</taxon>
        <taxon>Flaviflexus</taxon>
    </lineage>
</organism>
<dbReference type="AlphaFoldDB" id="A0A3Q9G4M9"/>
<dbReference type="OrthoDB" id="5188280at2"/>
<dbReference type="KEGG" id="flh:EJ997_07875"/>
<evidence type="ECO:0000313" key="2">
    <source>
        <dbReference type="EMBL" id="AZQ77262.1"/>
    </source>
</evidence>
<proteinExistence type="predicted"/>
<keyword evidence="3" id="KW-1185">Reference proteome</keyword>